<proteinExistence type="predicted"/>
<organism evidence="2 3">
    <name type="scientific">Limulus polyphemus</name>
    <name type="common">Atlantic horseshoe crab</name>
    <dbReference type="NCBI Taxonomy" id="6850"/>
    <lineage>
        <taxon>Eukaryota</taxon>
        <taxon>Metazoa</taxon>
        <taxon>Ecdysozoa</taxon>
        <taxon>Arthropoda</taxon>
        <taxon>Chelicerata</taxon>
        <taxon>Merostomata</taxon>
        <taxon>Xiphosura</taxon>
        <taxon>Limulidae</taxon>
        <taxon>Limulus</taxon>
    </lineage>
</organism>
<evidence type="ECO:0000256" key="1">
    <source>
        <dbReference type="SAM" id="MobiDB-lite"/>
    </source>
</evidence>
<evidence type="ECO:0000313" key="2">
    <source>
        <dbReference type="Proteomes" id="UP000694941"/>
    </source>
</evidence>
<dbReference type="GeneID" id="111083720"/>
<gene>
    <name evidence="3" type="primary">LOC111083720</name>
</gene>
<sequence length="117" mass="12594">MLSLCVRRFACSPYQHSVAESLSTDKRSISAGSAIVPTIPEVDKRRELSDETSTFAVTEDEMASWDMSACGSSQANHSHHGRSSSQGNTAAEETEEQEAEKNGVVCINSVLKQTSGK</sequence>
<dbReference type="Proteomes" id="UP000694941">
    <property type="component" value="Unplaced"/>
</dbReference>
<keyword evidence="2" id="KW-1185">Reference proteome</keyword>
<evidence type="ECO:0000313" key="3">
    <source>
        <dbReference type="RefSeq" id="XP_022236093.1"/>
    </source>
</evidence>
<protein>
    <submittedName>
        <fullName evidence="3">Uncharacterized protein LOC111083720 isoform X2</fullName>
    </submittedName>
</protein>
<name>A0ABM1RXI8_LIMPO</name>
<dbReference type="RefSeq" id="XP_022236093.1">
    <property type="nucleotide sequence ID" value="XM_022380385.1"/>
</dbReference>
<feature type="region of interest" description="Disordered" evidence="1">
    <location>
        <begin position="66"/>
        <end position="117"/>
    </location>
</feature>
<reference evidence="3" key="1">
    <citation type="submission" date="2025-08" db="UniProtKB">
        <authorList>
            <consortium name="RefSeq"/>
        </authorList>
    </citation>
    <scope>IDENTIFICATION</scope>
    <source>
        <tissue evidence="3">Muscle</tissue>
    </source>
</reference>
<accession>A0ABM1RXI8</accession>